<feature type="compositionally biased region" description="Polar residues" evidence="1">
    <location>
        <begin position="166"/>
        <end position="179"/>
    </location>
</feature>
<dbReference type="EMBL" id="KZ110592">
    <property type="protein sequence ID" value="OSX66529.1"/>
    <property type="molecule type" value="Genomic_DNA"/>
</dbReference>
<feature type="compositionally biased region" description="Polar residues" evidence="1">
    <location>
        <begin position="107"/>
        <end position="119"/>
    </location>
</feature>
<feature type="region of interest" description="Disordered" evidence="1">
    <location>
        <begin position="505"/>
        <end position="542"/>
    </location>
</feature>
<feature type="region of interest" description="Disordered" evidence="1">
    <location>
        <begin position="1"/>
        <end position="130"/>
    </location>
</feature>
<sequence>MDRSPVPFPTLPLQAEETHNADSRPALSSRVHSSPSLPNLWLPAPPGSAPPRLAQRFQARYRPHLRPLDLAATPDTSPSKSKYTQSKRSTSGSPCRPAVLLTPPLTPSSSFNSTTNDGPSTPPEANSPLRCVYPTDRTFNGPSSIIDSPTALKGHAPLPQGGYLTPSSGRSHSMSSETDSGYAVSATSAGPDAVSALAAGLADTDITPRDERKASFCVSSQPAESASSVDIDFSNSTGEIEPSHFLLASHGVIIIAFFDIRESIRAQRQIPSQSLPGLEEVRLDARFVNTEQLEAVSLCVPIPLSLRRIDSDPLLSPTSFQTIGRSSFINETDGALFVSVGDHRFQAPALQNLLSSFGELKSFELVDPHDQTYHVEYYDIRDAHNAHRALHSRTFLGVRLHLYAKKDLPLECPTQSDDPFQITTTLTSPSYQPSLLLGSTEAIEEQKQQADREMRFTQGHVSASESIGAPDAVRRLWKGRESPQEHSRRCSNDLFFDSVGKVIVSPQTPSRPRSISIGPDDLAGAARHQRTSEHYAPPSPAHQFAEVPRAQPYTGSPAMYVPQDYAFPTVSYPAQAGIYAEATVPSVANIHWAYAAPPVPAIEGKEALVEKFKNSCIMDERESWRPKIFYSDGPDQGLPEPFPAPTHLRRKERSSHNRGALFVPGPNYQRREASESPSLFHRRPHPPRMSAR</sequence>
<dbReference type="GO" id="GO:0003676">
    <property type="term" value="F:nucleic acid binding"/>
    <property type="evidence" value="ECO:0007669"/>
    <property type="project" value="InterPro"/>
</dbReference>
<evidence type="ECO:0000313" key="3">
    <source>
        <dbReference type="Proteomes" id="UP000194127"/>
    </source>
</evidence>
<evidence type="ECO:0008006" key="4">
    <source>
        <dbReference type="Google" id="ProtNLM"/>
    </source>
</evidence>
<feature type="compositionally biased region" description="Polar residues" evidence="1">
    <location>
        <begin position="74"/>
        <end position="93"/>
    </location>
</feature>
<dbReference type="InterPro" id="IPR035979">
    <property type="entry name" value="RBD_domain_sf"/>
</dbReference>
<proteinExistence type="predicted"/>
<name>A0A1X6ND07_9APHY</name>
<dbReference type="Proteomes" id="UP000194127">
    <property type="component" value="Unassembled WGS sequence"/>
</dbReference>
<feature type="region of interest" description="Disordered" evidence="1">
    <location>
        <begin position="166"/>
        <end position="186"/>
    </location>
</feature>
<dbReference type="Gene3D" id="3.30.70.330">
    <property type="match status" value="1"/>
</dbReference>
<dbReference type="STRING" id="670580.A0A1X6ND07"/>
<dbReference type="AlphaFoldDB" id="A0A1X6ND07"/>
<feature type="region of interest" description="Disordered" evidence="1">
    <location>
        <begin position="630"/>
        <end position="692"/>
    </location>
</feature>
<dbReference type="GeneID" id="36323367"/>
<dbReference type="RefSeq" id="XP_024343323.1">
    <property type="nucleotide sequence ID" value="XM_024478417.1"/>
</dbReference>
<evidence type="ECO:0000256" key="1">
    <source>
        <dbReference type="SAM" id="MobiDB-lite"/>
    </source>
</evidence>
<protein>
    <recommendedName>
        <fullName evidence="4">RRM domain-containing protein</fullName>
    </recommendedName>
</protein>
<feature type="compositionally biased region" description="Pro residues" evidence="1">
    <location>
        <begin position="1"/>
        <end position="10"/>
    </location>
</feature>
<organism evidence="2 3">
    <name type="scientific">Postia placenta MAD-698-R-SB12</name>
    <dbReference type="NCBI Taxonomy" id="670580"/>
    <lineage>
        <taxon>Eukaryota</taxon>
        <taxon>Fungi</taxon>
        <taxon>Dikarya</taxon>
        <taxon>Basidiomycota</taxon>
        <taxon>Agaricomycotina</taxon>
        <taxon>Agaricomycetes</taxon>
        <taxon>Polyporales</taxon>
        <taxon>Adustoporiaceae</taxon>
        <taxon>Rhodonia</taxon>
    </lineage>
</organism>
<reference evidence="2 3" key="1">
    <citation type="submission" date="2017-04" db="EMBL/GenBank/DDBJ databases">
        <title>Genome Sequence of the Model Brown-Rot Fungus Postia placenta SB12.</title>
        <authorList>
            <consortium name="DOE Joint Genome Institute"/>
            <person name="Gaskell J."/>
            <person name="Kersten P."/>
            <person name="Larrondo L.F."/>
            <person name="Canessa P."/>
            <person name="Martinez D."/>
            <person name="Hibbett D."/>
            <person name="Schmoll M."/>
            <person name="Kubicek C.P."/>
            <person name="Martinez A.T."/>
            <person name="Yadav J."/>
            <person name="Master E."/>
            <person name="Magnuson J.K."/>
            <person name="James T."/>
            <person name="Yaver D."/>
            <person name="Berka R."/>
            <person name="Labutti K."/>
            <person name="Lipzen A."/>
            <person name="Aerts A."/>
            <person name="Barry K."/>
            <person name="Henrissat B."/>
            <person name="Blanchette R."/>
            <person name="Grigoriev I."/>
            <person name="Cullen D."/>
        </authorList>
    </citation>
    <scope>NUCLEOTIDE SEQUENCE [LARGE SCALE GENOMIC DNA]</scope>
    <source>
        <strain evidence="2 3">MAD-698-R-SB12</strain>
    </source>
</reference>
<evidence type="ECO:0000313" key="2">
    <source>
        <dbReference type="EMBL" id="OSX66529.1"/>
    </source>
</evidence>
<feature type="compositionally biased region" description="Basic residues" evidence="1">
    <location>
        <begin position="680"/>
        <end position="692"/>
    </location>
</feature>
<dbReference type="SUPFAM" id="SSF54928">
    <property type="entry name" value="RNA-binding domain, RBD"/>
    <property type="match status" value="1"/>
</dbReference>
<accession>A0A1X6ND07</accession>
<dbReference type="InterPro" id="IPR012677">
    <property type="entry name" value="Nucleotide-bd_a/b_plait_sf"/>
</dbReference>
<gene>
    <name evidence="2" type="ORF">POSPLADRAFT_1043940</name>
</gene>
<keyword evidence="3" id="KW-1185">Reference proteome</keyword>
<dbReference type="OrthoDB" id="417481at2759"/>